<organism evidence="1">
    <name type="scientific">hydrothermal vent metagenome</name>
    <dbReference type="NCBI Taxonomy" id="652676"/>
    <lineage>
        <taxon>unclassified sequences</taxon>
        <taxon>metagenomes</taxon>
        <taxon>ecological metagenomes</taxon>
    </lineage>
</organism>
<gene>
    <name evidence="1" type="ORF">MNBD_BACTEROID07-1071</name>
</gene>
<dbReference type="AlphaFoldDB" id="A0A3B0VAK3"/>
<protein>
    <submittedName>
        <fullName evidence="1">Uncharacterized protein</fullName>
    </submittedName>
</protein>
<accession>A0A3B0VAK3</accession>
<evidence type="ECO:0000313" key="1">
    <source>
        <dbReference type="EMBL" id="VAW29036.1"/>
    </source>
</evidence>
<reference evidence="1" key="1">
    <citation type="submission" date="2018-06" db="EMBL/GenBank/DDBJ databases">
        <authorList>
            <person name="Zhirakovskaya E."/>
        </authorList>
    </citation>
    <scope>NUCLEOTIDE SEQUENCE</scope>
</reference>
<sequence>MLEEEPDKFFKDEGWIAVHGLPSF</sequence>
<dbReference type="EMBL" id="UOET01000311">
    <property type="protein sequence ID" value="VAW29036.1"/>
    <property type="molecule type" value="Genomic_DNA"/>
</dbReference>
<proteinExistence type="predicted"/>
<name>A0A3B0VAK3_9ZZZZ</name>